<dbReference type="Proteomes" id="UP001596074">
    <property type="component" value="Unassembled WGS sequence"/>
</dbReference>
<comment type="similarity">
    <text evidence="1 6">Belongs to the zinc-containing alcohol dehydrogenase family.</text>
</comment>
<dbReference type="PROSITE" id="PS00059">
    <property type="entry name" value="ADH_ZINC"/>
    <property type="match status" value="1"/>
</dbReference>
<dbReference type="NCBIfam" id="TIGR03989">
    <property type="entry name" value="Rxyl_3153"/>
    <property type="match status" value="1"/>
</dbReference>
<protein>
    <submittedName>
        <fullName evidence="8">NDMA-dependent alcohol dehydrogenase</fullName>
        <ecNumber evidence="8">1.1.99.36</ecNumber>
    </submittedName>
</protein>
<dbReference type="SMART" id="SM00829">
    <property type="entry name" value="PKS_ER"/>
    <property type="match status" value="1"/>
</dbReference>
<dbReference type="Gene3D" id="3.40.50.720">
    <property type="entry name" value="NAD(P)-binding Rossmann-like Domain"/>
    <property type="match status" value="1"/>
</dbReference>
<evidence type="ECO:0000256" key="1">
    <source>
        <dbReference type="ARBA" id="ARBA00008072"/>
    </source>
</evidence>
<name>A0ABW1A2R3_9ACTN</name>
<evidence type="ECO:0000259" key="7">
    <source>
        <dbReference type="SMART" id="SM00829"/>
    </source>
</evidence>
<dbReference type="InterPro" id="IPR023921">
    <property type="entry name" value="ADH_Zn_actinomycetes"/>
</dbReference>
<gene>
    <name evidence="8" type="ORF">ACFPZN_22920</name>
</gene>
<dbReference type="InterPro" id="IPR020843">
    <property type="entry name" value="ER"/>
</dbReference>
<keyword evidence="5" id="KW-0520">NAD</keyword>
<evidence type="ECO:0000256" key="4">
    <source>
        <dbReference type="ARBA" id="ARBA00023002"/>
    </source>
</evidence>
<accession>A0ABW1A2R3</accession>
<evidence type="ECO:0000256" key="5">
    <source>
        <dbReference type="ARBA" id="ARBA00023027"/>
    </source>
</evidence>
<dbReference type="InterPro" id="IPR036291">
    <property type="entry name" value="NAD(P)-bd_dom_sf"/>
</dbReference>
<comment type="caution">
    <text evidence="8">The sequence shown here is derived from an EMBL/GenBank/DDBJ whole genome shotgun (WGS) entry which is preliminary data.</text>
</comment>
<keyword evidence="4 8" id="KW-0560">Oxidoreductase</keyword>
<comment type="cofactor">
    <cofactor evidence="6">
        <name>Zn(2+)</name>
        <dbReference type="ChEBI" id="CHEBI:29105"/>
    </cofactor>
</comment>
<organism evidence="8 9">
    <name type="scientific">Actinomadura rugatobispora</name>
    <dbReference type="NCBI Taxonomy" id="1994"/>
    <lineage>
        <taxon>Bacteria</taxon>
        <taxon>Bacillati</taxon>
        <taxon>Actinomycetota</taxon>
        <taxon>Actinomycetes</taxon>
        <taxon>Streptosporangiales</taxon>
        <taxon>Thermomonosporaceae</taxon>
        <taxon>Actinomadura</taxon>
    </lineage>
</organism>
<keyword evidence="3 6" id="KW-0862">Zinc</keyword>
<dbReference type="Pfam" id="PF00107">
    <property type="entry name" value="ADH_zinc_N"/>
    <property type="match status" value="1"/>
</dbReference>
<dbReference type="EMBL" id="JBHSON010000032">
    <property type="protein sequence ID" value="MFC5748479.1"/>
    <property type="molecule type" value="Genomic_DNA"/>
</dbReference>
<dbReference type="SUPFAM" id="SSF50129">
    <property type="entry name" value="GroES-like"/>
    <property type="match status" value="2"/>
</dbReference>
<keyword evidence="9" id="KW-1185">Reference proteome</keyword>
<dbReference type="Gene3D" id="3.90.180.10">
    <property type="entry name" value="Medium-chain alcohol dehydrogenases, catalytic domain"/>
    <property type="match status" value="1"/>
</dbReference>
<dbReference type="InterPro" id="IPR002328">
    <property type="entry name" value="ADH_Zn_CS"/>
</dbReference>
<dbReference type="Pfam" id="PF08240">
    <property type="entry name" value="ADH_N"/>
    <property type="match status" value="1"/>
</dbReference>
<dbReference type="GO" id="GO:0016491">
    <property type="term" value="F:oxidoreductase activity"/>
    <property type="evidence" value="ECO:0007669"/>
    <property type="project" value="UniProtKB-KW"/>
</dbReference>
<dbReference type="RefSeq" id="WP_378284144.1">
    <property type="nucleotide sequence ID" value="NZ_JBHSON010000032.1"/>
</dbReference>
<dbReference type="PANTHER" id="PTHR43880">
    <property type="entry name" value="ALCOHOL DEHYDROGENASE"/>
    <property type="match status" value="1"/>
</dbReference>
<feature type="domain" description="Enoyl reductase (ER)" evidence="7">
    <location>
        <begin position="14"/>
        <end position="371"/>
    </location>
</feature>
<dbReference type="PANTHER" id="PTHR43880:SF12">
    <property type="entry name" value="ALCOHOL DEHYDROGENASE CLASS-3"/>
    <property type="match status" value="1"/>
</dbReference>
<dbReference type="InterPro" id="IPR013154">
    <property type="entry name" value="ADH-like_N"/>
</dbReference>
<evidence type="ECO:0000313" key="8">
    <source>
        <dbReference type="EMBL" id="MFC5748479.1"/>
    </source>
</evidence>
<dbReference type="SUPFAM" id="SSF51735">
    <property type="entry name" value="NAD(P)-binding Rossmann-fold domains"/>
    <property type="match status" value="1"/>
</dbReference>
<evidence type="ECO:0000256" key="2">
    <source>
        <dbReference type="ARBA" id="ARBA00022723"/>
    </source>
</evidence>
<dbReference type="InterPro" id="IPR011032">
    <property type="entry name" value="GroES-like_sf"/>
</dbReference>
<evidence type="ECO:0000256" key="6">
    <source>
        <dbReference type="RuleBase" id="RU361277"/>
    </source>
</evidence>
<sequence length="374" mass="38944">MALKTKGALLWEPGTRSGWTVEEIELDPPKPEEVLIKLAASGLCHSDAHLDTGDIPLPWAPVLGGHEGAGVIQEVGSEVHGLEVGDHVVTTFLPSCGTCRWCSAGMCSLCDVGAGVLGGKAPDGTNRIHARGKPVGAMSFLGTFAPYVVAPRTAVIKIDRDIPLEKAALIGCGVPTGWGSAVHAAGTEVGDTVVVVGTGGVGVNAVQGARLAGASVIVAVDPVPFKRETAERLGATHSAKDFDEATELVRTLTKGVMADRVILTAGVGYGNLVGPCGVLTRKGGTLVVTSAAPALQEHIDLNLLDFVMSGKRLQGSLYGTCNARVDVPKLLGLYKRGDLRLDELLTRTYALEEINQGFADMDAGRNIRGVIIYD</sequence>
<proteinExistence type="inferred from homology"/>
<dbReference type="CDD" id="cd08279">
    <property type="entry name" value="Zn_ADH_class_III"/>
    <property type="match status" value="1"/>
</dbReference>
<reference evidence="9" key="1">
    <citation type="journal article" date="2019" name="Int. J. Syst. Evol. Microbiol.">
        <title>The Global Catalogue of Microorganisms (GCM) 10K type strain sequencing project: providing services to taxonomists for standard genome sequencing and annotation.</title>
        <authorList>
            <consortium name="The Broad Institute Genomics Platform"/>
            <consortium name="The Broad Institute Genome Sequencing Center for Infectious Disease"/>
            <person name="Wu L."/>
            <person name="Ma J."/>
        </authorList>
    </citation>
    <scope>NUCLEOTIDE SEQUENCE [LARGE SCALE GENOMIC DNA]</scope>
    <source>
        <strain evidence="9">KCTC 42087</strain>
    </source>
</reference>
<keyword evidence="2 6" id="KW-0479">Metal-binding</keyword>
<evidence type="ECO:0000313" key="9">
    <source>
        <dbReference type="Proteomes" id="UP001596074"/>
    </source>
</evidence>
<dbReference type="InterPro" id="IPR013149">
    <property type="entry name" value="ADH-like_C"/>
</dbReference>
<evidence type="ECO:0000256" key="3">
    <source>
        <dbReference type="ARBA" id="ARBA00022833"/>
    </source>
</evidence>
<dbReference type="EC" id="1.1.99.36" evidence="8"/>